<evidence type="ECO:0000313" key="2">
    <source>
        <dbReference type="Proteomes" id="UP000029223"/>
    </source>
</evidence>
<sequence length="75" mass="8505">MLLAGCASEDYHANLKANDAIHQEITQLSTVPEISKVSHITKPPIAIVPIEEKLEQRYLDEPSPLMSLICRFLWF</sequence>
<proteinExistence type="predicted"/>
<dbReference type="EMBL" id="BBMS01000055">
    <property type="protein sequence ID" value="GAL28991.1"/>
    <property type="molecule type" value="Genomic_DNA"/>
</dbReference>
<keyword evidence="2" id="KW-1185">Reference proteome</keyword>
<name>A0ABQ0JJT1_9VIBR</name>
<gene>
    <name evidence="1" type="ORF">JCM19239_6079</name>
</gene>
<reference evidence="2" key="1">
    <citation type="submission" date="2014-09" db="EMBL/GenBank/DDBJ databases">
        <title>Vibrio variabilis JCM 19239. (C206) whole genome shotgun sequence.</title>
        <authorList>
            <person name="Sawabe T."/>
            <person name="Meirelles P."/>
            <person name="Nakanishi M."/>
            <person name="Sayaka M."/>
            <person name="Hattori M."/>
            <person name="Ohkuma M."/>
        </authorList>
    </citation>
    <scope>NUCLEOTIDE SEQUENCE [LARGE SCALE GENOMIC DNA]</scope>
    <source>
        <strain evidence="2">JCM 19239</strain>
    </source>
</reference>
<protein>
    <recommendedName>
        <fullName evidence="3">Lipoprotein</fullName>
    </recommendedName>
</protein>
<comment type="caution">
    <text evidence="1">The sequence shown here is derived from an EMBL/GenBank/DDBJ whole genome shotgun (WGS) entry which is preliminary data.</text>
</comment>
<organism evidence="1 2">
    <name type="scientific">Vibrio variabilis</name>
    <dbReference type="NCBI Taxonomy" id="990271"/>
    <lineage>
        <taxon>Bacteria</taxon>
        <taxon>Pseudomonadati</taxon>
        <taxon>Pseudomonadota</taxon>
        <taxon>Gammaproteobacteria</taxon>
        <taxon>Vibrionales</taxon>
        <taxon>Vibrionaceae</taxon>
        <taxon>Vibrio</taxon>
    </lineage>
</organism>
<evidence type="ECO:0008006" key="3">
    <source>
        <dbReference type="Google" id="ProtNLM"/>
    </source>
</evidence>
<evidence type="ECO:0000313" key="1">
    <source>
        <dbReference type="EMBL" id="GAL28991.1"/>
    </source>
</evidence>
<accession>A0ABQ0JJT1</accession>
<dbReference type="Proteomes" id="UP000029223">
    <property type="component" value="Unassembled WGS sequence"/>
</dbReference>